<evidence type="ECO:0008006" key="3">
    <source>
        <dbReference type="Google" id="ProtNLM"/>
    </source>
</evidence>
<protein>
    <recommendedName>
        <fullName evidence="3">ParB/Sulfiredoxin domain-containing protein</fullName>
    </recommendedName>
</protein>
<dbReference type="EMBL" id="AOIB01000043">
    <property type="protein sequence ID" value="ELY53469.1"/>
    <property type="molecule type" value="Genomic_DNA"/>
</dbReference>
<accession>L9WVF6</accession>
<dbReference type="eggNOG" id="arCOG10332">
    <property type="taxonomic scope" value="Archaea"/>
</dbReference>
<name>L9WVF6_9EURY</name>
<comment type="caution">
    <text evidence="1">The sequence shown here is derived from an EMBL/GenBank/DDBJ whole genome shotgun (WGS) entry which is preliminary data.</text>
</comment>
<dbReference type="Proteomes" id="UP000011688">
    <property type="component" value="Unassembled WGS sequence"/>
</dbReference>
<dbReference type="AlphaFoldDB" id="L9WVF6"/>
<dbReference type="PATRIC" id="fig|1227497.3.peg.4366"/>
<sequence length="322" mass="36344">MPGSIALDVQETGVAGNLGGSEADYQMLFLAALATSWRKFLAFYRLGGVSRALGRSLEYLYESAFGYWWAIRHRSAAGEPTASDLPATVEIDPADLRYQSRFGKAHFPTKDSDTERSPIHDELIVGVVGGRWDRFRTEWTETRIHRSLEARFLEGESWERTVKYRYAACKVENGLEDWRSSTIDELERRCADLDTLYDSMAEEGYVSQTELLEHGDDGMETGNAATKSILETEFPHEMRVGIGRNGEIIRFSAGKHRLSIAKLLGLETVPVIVVVRHERWATIRERFAAADSLEALPAEYREFANHPDLRVVAGDIRPRVSE</sequence>
<evidence type="ECO:0000313" key="2">
    <source>
        <dbReference type="Proteomes" id="UP000011688"/>
    </source>
</evidence>
<dbReference type="OrthoDB" id="197906at2157"/>
<proteinExistence type="predicted"/>
<evidence type="ECO:0000313" key="1">
    <source>
        <dbReference type="EMBL" id="ELY53469.1"/>
    </source>
</evidence>
<dbReference type="STRING" id="1227497.C491_21311"/>
<organism evidence="1 2">
    <name type="scientific">Natronococcus amylolyticus DSM 10524</name>
    <dbReference type="NCBI Taxonomy" id="1227497"/>
    <lineage>
        <taxon>Archaea</taxon>
        <taxon>Methanobacteriati</taxon>
        <taxon>Methanobacteriota</taxon>
        <taxon>Stenosarchaea group</taxon>
        <taxon>Halobacteria</taxon>
        <taxon>Halobacteriales</taxon>
        <taxon>Natrialbaceae</taxon>
        <taxon>Natronococcus</taxon>
    </lineage>
</organism>
<dbReference type="RefSeq" id="WP_005559910.1">
    <property type="nucleotide sequence ID" value="NZ_AOIB01000043.1"/>
</dbReference>
<gene>
    <name evidence="1" type="ORF">C491_21311</name>
</gene>
<reference evidence="1 2" key="1">
    <citation type="journal article" date="2014" name="PLoS Genet.">
        <title>Phylogenetically driven sequencing of extremely halophilic archaea reveals strategies for static and dynamic osmo-response.</title>
        <authorList>
            <person name="Becker E.A."/>
            <person name="Seitzer P.M."/>
            <person name="Tritt A."/>
            <person name="Larsen D."/>
            <person name="Krusor M."/>
            <person name="Yao A.I."/>
            <person name="Wu D."/>
            <person name="Madern D."/>
            <person name="Eisen J.A."/>
            <person name="Darling A.E."/>
            <person name="Facciotti M.T."/>
        </authorList>
    </citation>
    <scope>NUCLEOTIDE SEQUENCE [LARGE SCALE GENOMIC DNA]</scope>
    <source>
        <strain evidence="1 2">DSM 10524</strain>
    </source>
</reference>
<keyword evidence="2" id="KW-1185">Reference proteome</keyword>